<dbReference type="InParanoid" id="A0A067RBZ8"/>
<comment type="function">
    <text evidence="8">Gustatory receptor which mediates acceptance or avoidance behavior, depending on its substrates.</text>
</comment>
<evidence type="ECO:0000313" key="10">
    <source>
        <dbReference type="Proteomes" id="UP000027135"/>
    </source>
</evidence>
<dbReference type="GO" id="GO:0005886">
    <property type="term" value="C:plasma membrane"/>
    <property type="evidence" value="ECO:0007669"/>
    <property type="project" value="UniProtKB-SubCell"/>
</dbReference>
<organism evidence="9 10">
    <name type="scientific">Zootermopsis nevadensis</name>
    <name type="common">Dampwood termite</name>
    <dbReference type="NCBI Taxonomy" id="136037"/>
    <lineage>
        <taxon>Eukaryota</taxon>
        <taxon>Metazoa</taxon>
        <taxon>Ecdysozoa</taxon>
        <taxon>Arthropoda</taxon>
        <taxon>Hexapoda</taxon>
        <taxon>Insecta</taxon>
        <taxon>Pterygota</taxon>
        <taxon>Neoptera</taxon>
        <taxon>Polyneoptera</taxon>
        <taxon>Dictyoptera</taxon>
        <taxon>Blattodea</taxon>
        <taxon>Blattoidea</taxon>
        <taxon>Termitoidae</taxon>
        <taxon>Termopsidae</taxon>
        <taxon>Zootermopsis</taxon>
    </lineage>
</organism>
<keyword evidence="6 8" id="KW-0675">Receptor</keyword>
<dbReference type="InterPro" id="IPR013604">
    <property type="entry name" value="7TM_chemorcpt"/>
</dbReference>
<comment type="subcellular location">
    <subcellularLocation>
        <location evidence="1 8">Cell membrane</location>
        <topology evidence="1 8">Multi-pass membrane protein</topology>
    </subcellularLocation>
</comment>
<dbReference type="OMA" id="LTICHID"/>
<evidence type="ECO:0000256" key="1">
    <source>
        <dbReference type="ARBA" id="ARBA00004651"/>
    </source>
</evidence>
<evidence type="ECO:0000256" key="6">
    <source>
        <dbReference type="ARBA" id="ARBA00023170"/>
    </source>
</evidence>
<comment type="similarity">
    <text evidence="8">Belongs to the insect chemoreceptor superfamily. Gustatory receptor (GR) family.</text>
</comment>
<keyword evidence="3 8" id="KW-0812">Transmembrane</keyword>
<dbReference type="STRING" id="136037.A0A067RBZ8"/>
<dbReference type="Pfam" id="PF08395">
    <property type="entry name" value="7tm_7"/>
    <property type="match status" value="1"/>
</dbReference>
<feature type="transmembrane region" description="Helical" evidence="8">
    <location>
        <begin position="293"/>
        <end position="317"/>
    </location>
</feature>
<feature type="transmembrane region" description="Helical" evidence="8">
    <location>
        <begin position="346"/>
        <end position="366"/>
    </location>
</feature>
<dbReference type="GO" id="GO:0050909">
    <property type="term" value="P:sensory perception of taste"/>
    <property type="evidence" value="ECO:0007669"/>
    <property type="project" value="InterPro"/>
</dbReference>
<dbReference type="Proteomes" id="UP000027135">
    <property type="component" value="Unassembled WGS sequence"/>
</dbReference>
<feature type="transmembrane region" description="Helical" evidence="8">
    <location>
        <begin position="180"/>
        <end position="203"/>
    </location>
</feature>
<feature type="transmembrane region" description="Helical" evidence="8">
    <location>
        <begin position="85"/>
        <end position="108"/>
    </location>
</feature>
<evidence type="ECO:0000256" key="8">
    <source>
        <dbReference type="RuleBase" id="RU363108"/>
    </source>
</evidence>
<accession>A0A067RBZ8</accession>
<gene>
    <name evidence="9" type="ORF">L798_08504</name>
</gene>
<dbReference type="EMBL" id="KK852746">
    <property type="protein sequence ID" value="KDR17305.1"/>
    <property type="molecule type" value="Genomic_DNA"/>
</dbReference>
<dbReference type="PANTHER" id="PTHR21143">
    <property type="entry name" value="INVERTEBRATE GUSTATORY RECEPTOR"/>
    <property type="match status" value="1"/>
</dbReference>
<keyword evidence="5 8" id="KW-0472">Membrane</keyword>
<keyword evidence="2 8" id="KW-1003">Cell membrane</keyword>
<dbReference type="GO" id="GO:0007165">
    <property type="term" value="P:signal transduction"/>
    <property type="evidence" value="ECO:0007669"/>
    <property type="project" value="UniProtKB-KW"/>
</dbReference>
<dbReference type="GO" id="GO:0007635">
    <property type="term" value="P:chemosensory behavior"/>
    <property type="evidence" value="ECO:0007669"/>
    <property type="project" value="TreeGrafter"/>
</dbReference>
<feature type="transmembrane region" description="Helical" evidence="8">
    <location>
        <begin position="428"/>
        <end position="447"/>
    </location>
</feature>
<dbReference type="GO" id="GO:0030425">
    <property type="term" value="C:dendrite"/>
    <property type="evidence" value="ECO:0007669"/>
    <property type="project" value="TreeGrafter"/>
</dbReference>
<evidence type="ECO:0000256" key="4">
    <source>
        <dbReference type="ARBA" id="ARBA00022989"/>
    </source>
</evidence>
<keyword evidence="10" id="KW-1185">Reference proteome</keyword>
<dbReference type="GO" id="GO:0008049">
    <property type="term" value="P:male courtship behavior"/>
    <property type="evidence" value="ECO:0007669"/>
    <property type="project" value="TreeGrafter"/>
</dbReference>
<evidence type="ECO:0000256" key="2">
    <source>
        <dbReference type="ARBA" id="ARBA00022475"/>
    </source>
</evidence>
<sequence length="458" mass="53045">MQNERFIRKTDFLSAIKPLIYASKLIGIAPFRFTDQYPGKNNRNNKYIETSTWGIAHSLILILGLSIAFIPHLNFKITHIHFSYSYTFVIFDVVGSVFLFLASVMSLLQQAIIYREELKDSLLTICHIDTYLLRKSYSTVYKKTNIILVSQLFITFSYFVTLFSFDFITRRTDFGFFHCFIRYVINVLDVVMSLQFVNLIFLIGHRFTVLNMELSCTITANQMNIEENASSSEQNDTVSVIEVDLNNTIRREKRFRNILRYKSDTDTHIYTNELLRKRLRNQIVLTVRTLRRIYLLLHSVIMTVNSCFGIQIMLTIISSATATTLNIHTLIVVLTKDLDTPVKDTMSTFLMLNLAWTVPAVLRLIVITASCEMSKKEAERTAVIVQKLLLNRYLDHDILEELQLFSQQLLHVNTNFTACGFFTLDFGFLYSTLGSVVTFLIFLTQVWESYGQHSRVIV</sequence>
<name>A0A067RBZ8_ZOONE</name>
<evidence type="ECO:0000256" key="3">
    <source>
        <dbReference type="ARBA" id="ARBA00022692"/>
    </source>
</evidence>
<reference evidence="9 10" key="1">
    <citation type="journal article" date="2014" name="Nat. Commun.">
        <title>Molecular traces of alternative social organization in a termite genome.</title>
        <authorList>
            <person name="Terrapon N."/>
            <person name="Li C."/>
            <person name="Robertson H.M."/>
            <person name="Ji L."/>
            <person name="Meng X."/>
            <person name="Booth W."/>
            <person name="Chen Z."/>
            <person name="Childers C.P."/>
            <person name="Glastad K.M."/>
            <person name="Gokhale K."/>
            <person name="Gowin J."/>
            <person name="Gronenberg W."/>
            <person name="Hermansen R.A."/>
            <person name="Hu H."/>
            <person name="Hunt B.G."/>
            <person name="Huylmans A.K."/>
            <person name="Khalil S.M."/>
            <person name="Mitchell R.D."/>
            <person name="Munoz-Torres M.C."/>
            <person name="Mustard J.A."/>
            <person name="Pan H."/>
            <person name="Reese J.T."/>
            <person name="Scharf M.E."/>
            <person name="Sun F."/>
            <person name="Vogel H."/>
            <person name="Xiao J."/>
            <person name="Yang W."/>
            <person name="Yang Z."/>
            <person name="Yang Z."/>
            <person name="Zhou J."/>
            <person name="Zhu J."/>
            <person name="Brent C.S."/>
            <person name="Elsik C.G."/>
            <person name="Goodisman M.A."/>
            <person name="Liberles D.A."/>
            <person name="Roe R.M."/>
            <person name="Vargo E.L."/>
            <person name="Vilcinskas A."/>
            <person name="Wang J."/>
            <person name="Bornberg-Bauer E."/>
            <person name="Korb J."/>
            <person name="Zhang G."/>
            <person name="Liebig J."/>
        </authorList>
    </citation>
    <scope>NUCLEOTIDE SEQUENCE [LARGE SCALE GENOMIC DNA]</scope>
    <source>
        <tissue evidence="9">Whole organism</tissue>
    </source>
</reference>
<proteinExistence type="inferred from homology"/>
<feature type="transmembrane region" description="Helical" evidence="8">
    <location>
        <begin position="144"/>
        <end position="168"/>
    </location>
</feature>
<keyword evidence="7 8" id="KW-0807">Transducer</keyword>
<protein>
    <recommendedName>
        <fullName evidence="8">Gustatory receptor</fullName>
    </recommendedName>
</protein>
<evidence type="ECO:0000256" key="5">
    <source>
        <dbReference type="ARBA" id="ARBA00023136"/>
    </source>
</evidence>
<dbReference type="GO" id="GO:0030424">
    <property type="term" value="C:axon"/>
    <property type="evidence" value="ECO:0007669"/>
    <property type="project" value="TreeGrafter"/>
</dbReference>
<keyword evidence="4 8" id="KW-1133">Transmembrane helix</keyword>
<feature type="transmembrane region" description="Helical" evidence="8">
    <location>
        <begin position="53"/>
        <end position="73"/>
    </location>
</feature>
<evidence type="ECO:0000313" key="9">
    <source>
        <dbReference type="EMBL" id="KDR17305.1"/>
    </source>
</evidence>
<dbReference type="AlphaFoldDB" id="A0A067RBZ8"/>
<dbReference type="GO" id="GO:0043025">
    <property type="term" value="C:neuronal cell body"/>
    <property type="evidence" value="ECO:0007669"/>
    <property type="project" value="TreeGrafter"/>
</dbReference>
<dbReference type="FunCoup" id="A0A067RBZ8">
    <property type="interactions" value="9"/>
</dbReference>
<evidence type="ECO:0000256" key="7">
    <source>
        <dbReference type="ARBA" id="ARBA00023224"/>
    </source>
</evidence>
<dbReference type="PANTHER" id="PTHR21143:SF133">
    <property type="entry name" value="GUSTATORY AND PHEROMONE RECEPTOR 32A-RELATED"/>
    <property type="match status" value="1"/>
</dbReference>